<dbReference type="EMBL" id="SZUA01000001">
    <property type="protein sequence ID" value="TKR33524.1"/>
    <property type="molecule type" value="Genomic_DNA"/>
</dbReference>
<organism evidence="2 3">
    <name type="scientific">Luteimonas gilva</name>
    <dbReference type="NCBI Taxonomy" id="2572684"/>
    <lineage>
        <taxon>Bacteria</taxon>
        <taxon>Pseudomonadati</taxon>
        <taxon>Pseudomonadota</taxon>
        <taxon>Gammaproteobacteria</taxon>
        <taxon>Lysobacterales</taxon>
        <taxon>Lysobacteraceae</taxon>
        <taxon>Luteimonas</taxon>
    </lineage>
</organism>
<dbReference type="AlphaFoldDB" id="A0A4U5JUI4"/>
<keyword evidence="3" id="KW-1185">Reference proteome</keyword>
<evidence type="ECO:0000313" key="2">
    <source>
        <dbReference type="EMBL" id="TKR33524.1"/>
    </source>
</evidence>
<feature type="chain" id="PRO_5021028577" evidence="1">
    <location>
        <begin position="21"/>
        <end position="240"/>
    </location>
</feature>
<sequence>MSKAMCALLAACCTVAAVSAAEPVSNHWGQGGDPRLFQKDAFAYGKSISGWADRSVQWMYAQPFDHNPFFDATGANCAVDQHGPVWFLAPIASMAPGNYTRACTIPHDKAILLMAMDLSDTYPCPDPNFKPQPGQSLYDFLVADSKTYPTAAALTIKLDGRPVRDALSYRYISENLFSLKGDLSLQAPFDPCITGDWQPAVSNGVFFLFRPLSRGQHVLVRSSTGPTGNVNTFTYYLTIE</sequence>
<evidence type="ECO:0000256" key="1">
    <source>
        <dbReference type="SAM" id="SignalP"/>
    </source>
</evidence>
<reference evidence="2 3" key="1">
    <citation type="submission" date="2019-04" db="EMBL/GenBank/DDBJ databases">
        <title>Reference strain of H23.</title>
        <authorList>
            <person name="Luo X."/>
        </authorList>
    </citation>
    <scope>NUCLEOTIDE SEQUENCE [LARGE SCALE GENOMIC DNA]</scope>
    <source>
        <strain evidence="2 3">H23</strain>
    </source>
</reference>
<protein>
    <submittedName>
        <fullName evidence="2">Uncharacterized protein</fullName>
    </submittedName>
</protein>
<keyword evidence="1" id="KW-0732">Signal</keyword>
<accession>A0A4U5JUI4</accession>
<proteinExistence type="predicted"/>
<feature type="signal peptide" evidence="1">
    <location>
        <begin position="1"/>
        <end position="20"/>
    </location>
</feature>
<comment type="caution">
    <text evidence="2">The sequence shown here is derived from an EMBL/GenBank/DDBJ whole genome shotgun (WGS) entry which is preliminary data.</text>
</comment>
<dbReference type="OrthoDB" id="5511088at2"/>
<dbReference type="Proteomes" id="UP000308707">
    <property type="component" value="Unassembled WGS sequence"/>
</dbReference>
<gene>
    <name evidence="2" type="ORF">FCE95_04295</name>
</gene>
<evidence type="ECO:0000313" key="3">
    <source>
        <dbReference type="Proteomes" id="UP000308707"/>
    </source>
</evidence>
<dbReference type="RefSeq" id="WP_137265731.1">
    <property type="nucleotide sequence ID" value="NZ_SZUA01000001.1"/>
</dbReference>
<name>A0A4U5JUI4_9GAMM</name>